<evidence type="ECO:0000313" key="1">
    <source>
        <dbReference type="EMBL" id="BAU72547.1"/>
    </source>
</evidence>
<sequence length="53" mass="5718">MEDGYSIREGSGTPMVMTYDISSSASLDTSNATITGSNTNALHRQGYMTVEIR</sequence>
<reference evidence="1 2" key="2">
    <citation type="journal article" date="2017" name="Int. J. Syst. Evol. Microbiol.">
        <title>Pseudomonas furukawaii sp. nov., a polychlorinated biphenyl-degrading bacterium isolated from biphenyl-contaminated soil in Japan.</title>
        <authorList>
            <person name="Kimura N."/>
            <person name="Watanabe T."/>
            <person name="Suenaga H."/>
            <person name="Fujihara H."/>
            <person name="Futagami T."/>
            <person name="Goto M."/>
            <person name="Hanada S."/>
            <person name="Hirose J."/>
        </authorList>
    </citation>
    <scope>NUCLEOTIDE SEQUENCE [LARGE SCALE GENOMIC DNA]</scope>
    <source>
        <strain evidence="2">DSM 10086 / NBRC 110670 / KF707</strain>
    </source>
</reference>
<reference evidence="2" key="1">
    <citation type="submission" date="2015-05" db="EMBL/GenBank/DDBJ databases">
        <title>Draft genome sequencing of a biphenyl-degrading bacterium, Pseudomonas balearica KF707 (=NBRC110670).</title>
        <authorList>
            <person name="Kimura N."/>
            <person name="Hirose J."/>
            <person name="Watanabe T."/>
            <person name="Suenaga H."/>
            <person name="Fujihara H."/>
            <person name="Noguchi M."/>
            <person name="Hashimoto M."/>
            <person name="Shimodaira J."/>
            <person name="Tsuchikane K."/>
            <person name="Hosoyama A."/>
            <person name="Yamazoe A."/>
            <person name="Fujita N."/>
            <person name="Furukawa K."/>
        </authorList>
    </citation>
    <scope>NUCLEOTIDE SEQUENCE [LARGE SCALE GENOMIC DNA]</scope>
    <source>
        <strain evidence="2">DSM 10086 / NBRC 110670 / KF707</strain>
    </source>
</reference>
<dbReference type="AlphaFoldDB" id="A0AAD1BY02"/>
<dbReference type="Proteomes" id="UP000218554">
    <property type="component" value="Chromosome"/>
</dbReference>
<dbReference type="EMBL" id="AP014862">
    <property type="protein sequence ID" value="BAU72547.1"/>
    <property type="molecule type" value="Genomic_DNA"/>
</dbReference>
<protein>
    <submittedName>
        <fullName evidence="1">Uncharacterized protein</fullName>
    </submittedName>
</protein>
<organism evidence="1 2">
    <name type="scientific">Metapseudomonas furukawaii</name>
    <name type="common">Pseudomonas furukawaii</name>
    <dbReference type="NCBI Taxonomy" id="1149133"/>
    <lineage>
        <taxon>Bacteria</taxon>
        <taxon>Pseudomonadati</taxon>
        <taxon>Pseudomonadota</taxon>
        <taxon>Gammaproteobacteria</taxon>
        <taxon>Pseudomonadales</taxon>
        <taxon>Pseudomonadaceae</taxon>
        <taxon>Metapseudomonas</taxon>
    </lineage>
</organism>
<evidence type="ECO:0000313" key="2">
    <source>
        <dbReference type="Proteomes" id="UP000218554"/>
    </source>
</evidence>
<name>A0AAD1BY02_METFU</name>
<gene>
    <name evidence="1" type="ORF">KF707C_8590</name>
</gene>
<dbReference type="KEGG" id="pfuw:KF707C_8590"/>
<accession>A0AAD1BY02</accession>
<keyword evidence="2" id="KW-1185">Reference proteome</keyword>
<proteinExistence type="predicted"/>